<evidence type="ECO:0000256" key="1">
    <source>
        <dbReference type="SAM" id="MobiDB-lite"/>
    </source>
</evidence>
<protein>
    <submittedName>
        <fullName evidence="2">Uncharacterized protein</fullName>
    </submittedName>
</protein>
<name>A0ABU6WT98_9FABA</name>
<evidence type="ECO:0000313" key="2">
    <source>
        <dbReference type="EMBL" id="MED6187520.1"/>
    </source>
</evidence>
<gene>
    <name evidence="2" type="ORF">PIB30_077228</name>
</gene>
<feature type="region of interest" description="Disordered" evidence="1">
    <location>
        <begin position="154"/>
        <end position="176"/>
    </location>
</feature>
<accession>A0ABU6WT98</accession>
<reference evidence="2 3" key="1">
    <citation type="journal article" date="2023" name="Plants (Basel)">
        <title>Bridging the Gap: Combining Genomics and Transcriptomics Approaches to Understand Stylosanthes scabra, an Orphan Legume from the Brazilian Caatinga.</title>
        <authorList>
            <person name="Ferreira-Neto J.R.C."/>
            <person name="da Silva M.D."/>
            <person name="Binneck E."/>
            <person name="de Melo N.F."/>
            <person name="da Silva R.H."/>
            <person name="de Melo A.L.T.M."/>
            <person name="Pandolfi V."/>
            <person name="Bustamante F.O."/>
            <person name="Brasileiro-Vidal A.C."/>
            <person name="Benko-Iseppon A.M."/>
        </authorList>
    </citation>
    <scope>NUCLEOTIDE SEQUENCE [LARGE SCALE GENOMIC DNA]</scope>
    <source>
        <tissue evidence="2">Leaves</tissue>
    </source>
</reference>
<keyword evidence="3" id="KW-1185">Reference proteome</keyword>
<sequence>MDSVSGGGSFLVLFHHHGKIKRRTREGVKFKSECPSNVFITVVSSGVKYDCFSVDTDEDLQPPPVHVQPTYAPLPVRAPKTERVASSTFDVNLPQDDDDACDLGDNCSFGKLVVTMAGTPQSPSQQICHASPDLLVEEALRCNDSDEELALIEGDSNDEGGTIPVEREGPSSFGTQQYPPHFSTLNLEPGSGVGPVDGDFSTGVHGWHGANVTAEFLTTWDSTAPARLMHEHHYR</sequence>
<dbReference type="Proteomes" id="UP001341840">
    <property type="component" value="Unassembled WGS sequence"/>
</dbReference>
<comment type="caution">
    <text evidence="2">The sequence shown here is derived from an EMBL/GenBank/DDBJ whole genome shotgun (WGS) entry which is preliminary data.</text>
</comment>
<evidence type="ECO:0000313" key="3">
    <source>
        <dbReference type="Proteomes" id="UP001341840"/>
    </source>
</evidence>
<organism evidence="2 3">
    <name type="scientific">Stylosanthes scabra</name>
    <dbReference type="NCBI Taxonomy" id="79078"/>
    <lineage>
        <taxon>Eukaryota</taxon>
        <taxon>Viridiplantae</taxon>
        <taxon>Streptophyta</taxon>
        <taxon>Embryophyta</taxon>
        <taxon>Tracheophyta</taxon>
        <taxon>Spermatophyta</taxon>
        <taxon>Magnoliopsida</taxon>
        <taxon>eudicotyledons</taxon>
        <taxon>Gunneridae</taxon>
        <taxon>Pentapetalae</taxon>
        <taxon>rosids</taxon>
        <taxon>fabids</taxon>
        <taxon>Fabales</taxon>
        <taxon>Fabaceae</taxon>
        <taxon>Papilionoideae</taxon>
        <taxon>50 kb inversion clade</taxon>
        <taxon>dalbergioids sensu lato</taxon>
        <taxon>Dalbergieae</taxon>
        <taxon>Pterocarpus clade</taxon>
        <taxon>Stylosanthes</taxon>
    </lineage>
</organism>
<dbReference type="EMBL" id="JASCZI010182276">
    <property type="protein sequence ID" value="MED6187520.1"/>
    <property type="molecule type" value="Genomic_DNA"/>
</dbReference>
<proteinExistence type="predicted"/>